<accession>A0A554WSF1</accession>
<feature type="domain" description="Glycosyltransferase 2-like" evidence="1">
    <location>
        <begin position="4"/>
        <end position="145"/>
    </location>
</feature>
<dbReference type="EC" id="2.4.1.305" evidence="3"/>
<feature type="domain" description="Methyltransferase FkbM" evidence="2">
    <location>
        <begin position="328"/>
        <end position="507"/>
    </location>
</feature>
<dbReference type="Gene3D" id="3.40.50.150">
    <property type="entry name" value="Vaccinia Virus protein VP39"/>
    <property type="match status" value="1"/>
</dbReference>
<evidence type="ECO:0000259" key="1">
    <source>
        <dbReference type="Pfam" id="PF00535"/>
    </source>
</evidence>
<dbReference type="Pfam" id="PF05050">
    <property type="entry name" value="Methyltransf_21"/>
    <property type="match status" value="1"/>
</dbReference>
<dbReference type="PANTHER" id="PTHR22916:SF3">
    <property type="entry name" value="UDP-GLCNAC:BETAGAL BETA-1,3-N-ACETYLGLUCOSAMINYLTRANSFERASE-LIKE PROTEIN 1"/>
    <property type="match status" value="1"/>
</dbReference>
<keyword evidence="3" id="KW-0808">Transferase</keyword>
<evidence type="ECO:0000313" key="4">
    <source>
        <dbReference type="Proteomes" id="UP000320225"/>
    </source>
</evidence>
<keyword evidence="4" id="KW-1185">Reference proteome</keyword>
<gene>
    <name evidence="3" type="primary">wfgD</name>
    <name evidence="3" type="ORF">Tsedi_00822</name>
</gene>
<protein>
    <submittedName>
        <fullName evidence="3">UDP-Glc:alpha-D-GlcNAc-diphosphoundecaprenol beta-1,3-glucosyltransferase WfgD</fullName>
        <ecNumber evidence="3">2.4.1.305</ecNumber>
    </submittedName>
</protein>
<keyword evidence="3" id="KW-0328">Glycosyltransferase</keyword>
<dbReference type="PANTHER" id="PTHR22916">
    <property type="entry name" value="GLYCOSYLTRANSFERASE"/>
    <property type="match status" value="1"/>
</dbReference>
<dbReference type="InterPro" id="IPR029044">
    <property type="entry name" value="Nucleotide-diphossugar_trans"/>
</dbReference>
<dbReference type="InterPro" id="IPR006342">
    <property type="entry name" value="FkbM_mtfrase"/>
</dbReference>
<comment type="caution">
    <text evidence="3">The sequence shown here is derived from an EMBL/GenBank/DDBJ whole genome shotgun (WGS) entry which is preliminary data.</text>
</comment>
<name>A0A554WSF1_9BURK</name>
<organism evidence="3 4">
    <name type="scientific">Tepidimonas sediminis</name>
    <dbReference type="NCBI Taxonomy" id="2588941"/>
    <lineage>
        <taxon>Bacteria</taxon>
        <taxon>Pseudomonadati</taxon>
        <taxon>Pseudomonadota</taxon>
        <taxon>Betaproteobacteria</taxon>
        <taxon>Burkholderiales</taxon>
        <taxon>Tepidimonas</taxon>
    </lineage>
</organism>
<dbReference type="Gene3D" id="3.90.550.10">
    <property type="entry name" value="Spore Coat Polysaccharide Biosynthesis Protein SpsA, Chain A"/>
    <property type="match status" value="1"/>
</dbReference>
<dbReference type="SUPFAM" id="SSF53335">
    <property type="entry name" value="S-adenosyl-L-methionine-dependent methyltransferases"/>
    <property type="match status" value="1"/>
</dbReference>
<dbReference type="InterPro" id="IPR029063">
    <property type="entry name" value="SAM-dependent_MTases_sf"/>
</dbReference>
<dbReference type="EMBL" id="VJND01000003">
    <property type="protein sequence ID" value="TSE26518.1"/>
    <property type="molecule type" value="Genomic_DNA"/>
</dbReference>
<dbReference type="NCBIfam" id="TIGR01444">
    <property type="entry name" value="fkbM_fam"/>
    <property type="match status" value="1"/>
</dbReference>
<dbReference type="Proteomes" id="UP000320225">
    <property type="component" value="Unassembled WGS sequence"/>
</dbReference>
<evidence type="ECO:0000259" key="2">
    <source>
        <dbReference type="Pfam" id="PF05050"/>
    </source>
</evidence>
<dbReference type="InterPro" id="IPR001173">
    <property type="entry name" value="Glyco_trans_2-like"/>
</dbReference>
<reference evidence="3 4" key="1">
    <citation type="submission" date="2019-07" db="EMBL/GenBank/DDBJ databases">
        <title>Tepidimonas sediminis YIM 72259 draft genome.</title>
        <authorList>
            <person name="Da Costa M.S."/>
            <person name="Froufe H.J.C."/>
            <person name="Egas C."/>
            <person name="Albuquerque L."/>
        </authorList>
    </citation>
    <scope>NUCLEOTIDE SEQUENCE [LARGE SCALE GENOMIC DNA]</scope>
    <source>
        <strain evidence="3 4">YIM 72259</strain>
    </source>
</reference>
<evidence type="ECO:0000313" key="3">
    <source>
        <dbReference type="EMBL" id="TSE26518.1"/>
    </source>
</evidence>
<dbReference type="GO" id="GO:0016758">
    <property type="term" value="F:hexosyltransferase activity"/>
    <property type="evidence" value="ECO:0007669"/>
    <property type="project" value="UniProtKB-ARBA"/>
</dbReference>
<dbReference type="OrthoDB" id="2529130at2"/>
<dbReference type="AlphaFoldDB" id="A0A554WSF1"/>
<dbReference type="SUPFAM" id="SSF53448">
    <property type="entry name" value="Nucleotide-diphospho-sugar transferases"/>
    <property type="match status" value="1"/>
</dbReference>
<proteinExistence type="predicted"/>
<sequence>MMLSVIVTTYRRHRHLIRALVSVLIQKINPDDARFEVIVANDDPDDQMIDQIAQIVSGEVAYQGSLRVINRRTEDVGGVAASRNRAIEAARGDFLLFLDDDDFLVSGALASFVSLLKEHACDFVYANHVHVIEDADLNEITRIRRVQQDISYNDLLVMNRIPVGSFVIARRVIRHFFDEKYTSLEDWVFLLDNLQGVRLVRGDFDAVTICHSVDKGYRHRNREGGVSRFVENVCRLYIRHPSVEVLEARREVLASVELPSVAQLFIAGAVSAQREVVPRVVSTKQGRFLIVNEDETIQHSLVSRGFFEPLPALLAILIARQSQGLIIDVGANVGSFAVPVGLSIGGERLVAIEPQRQVFAMLEANLVINGILGVRSHRVVVDQATRETSTLRVPIFDVRCENYTGAVSFDPEVIAVRSELPGVAESSQRAQRYEDVAVRGLDQLLPGENINFIKIDVEGMEQDVIRSGFGLIQRERPFIYYEACPIERLQYRSHAVAEMLRGLGYRLFPVGGNFFACHPQRLAPSLRDAIGLLFDLDSRALEHERELSIDHGLAAELLARFCEAGAPVTSIVDEGGGSSTKCNSGITEGSCWRG</sequence>
<dbReference type="Pfam" id="PF00535">
    <property type="entry name" value="Glycos_transf_2"/>
    <property type="match status" value="1"/>
</dbReference>